<evidence type="ECO:0000313" key="3">
    <source>
        <dbReference type="EMBL" id="MDM9632017.1"/>
    </source>
</evidence>
<proteinExistence type="predicted"/>
<sequence length="112" mass="12765">MIYGLNKINEMAEGDSDFINSVIGVFLEEVPDDLKTLEAAVNSGDFQQIYQLSHKLKPNVDLLEMESTRALALEMETMGKNQEDLEGIRARFTRLKQDVDQAVVELKRDFDQ</sequence>
<dbReference type="EMBL" id="JAUDUY010000005">
    <property type="protein sequence ID" value="MDM9632017.1"/>
    <property type="molecule type" value="Genomic_DNA"/>
</dbReference>
<comment type="caution">
    <text evidence="3">The sequence shown here is derived from an EMBL/GenBank/DDBJ whole genome shotgun (WGS) entry which is preliminary data.</text>
</comment>
<reference evidence="3" key="1">
    <citation type="submission" date="2023-06" db="EMBL/GenBank/DDBJ databases">
        <title>Robiginitalea aurantiacus sp. nov. and Algoriphagus sediminis sp. nov., isolated from coastal sediment.</title>
        <authorList>
            <person name="Zhou Z.Y."/>
            <person name="An J."/>
            <person name="Jia Y.W."/>
            <person name="Du Z.J."/>
        </authorList>
    </citation>
    <scope>NUCLEOTIDE SEQUENCE</scope>
    <source>
        <strain evidence="3">M39</strain>
    </source>
</reference>
<dbReference type="SUPFAM" id="SSF47226">
    <property type="entry name" value="Histidine-containing phosphotransfer domain, HPT domain"/>
    <property type="match status" value="1"/>
</dbReference>
<dbReference type="InterPro" id="IPR008207">
    <property type="entry name" value="Sig_transdc_His_kin_Hpt_dom"/>
</dbReference>
<evidence type="ECO:0000259" key="2">
    <source>
        <dbReference type="PROSITE" id="PS50894"/>
    </source>
</evidence>
<name>A0ABT7WGG7_9FLAO</name>
<feature type="modified residue" description="Phosphohistidine" evidence="1">
    <location>
        <position position="54"/>
    </location>
</feature>
<organism evidence="3 4">
    <name type="scientific">Robiginitalea aurantiaca</name>
    <dbReference type="NCBI Taxonomy" id="3056915"/>
    <lineage>
        <taxon>Bacteria</taxon>
        <taxon>Pseudomonadati</taxon>
        <taxon>Bacteroidota</taxon>
        <taxon>Flavobacteriia</taxon>
        <taxon>Flavobacteriales</taxon>
        <taxon>Flavobacteriaceae</taxon>
        <taxon>Robiginitalea</taxon>
    </lineage>
</organism>
<dbReference type="Proteomes" id="UP001174839">
    <property type="component" value="Unassembled WGS sequence"/>
</dbReference>
<evidence type="ECO:0000256" key="1">
    <source>
        <dbReference type="PROSITE-ProRule" id="PRU00110"/>
    </source>
</evidence>
<feature type="domain" description="HPt" evidence="2">
    <location>
        <begin position="15"/>
        <end position="112"/>
    </location>
</feature>
<keyword evidence="1" id="KW-0597">Phosphoprotein</keyword>
<dbReference type="RefSeq" id="WP_289725379.1">
    <property type="nucleotide sequence ID" value="NZ_JAUDUY010000005.1"/>
</dbReference>
<dbReference type="InterPro" id="IPR036641">
    <property type="entry name" value="HPT_dom_sf"/>
</dbReference>
<evidence type="ECO:0000313" key="4">
    <source>
        <dbReference type="Proteomes" id="UP001174839"/>
    </source>
</evidence>
<keyword evidence="4" id="KW-1185">Reference proteome</keyword>
<gene>
    <name evidence="3" type="ORF">QU605_11065</name>
</gene>
<protein>
    <submittedName>
        <fullName evidence="3">Hpt domain-containing protein</fullName>
    </submittedName>
</protein>
<dbReference type="Gene3D" id="1.20.120.160">
    <property type="entry name" value="HPT domain"/>
    <property type="match status" value="1"/>
</dbReference>
<accession>A0ABT7WGG7</accession>
<dbReference type="Pfam" id="PF01627">
    <property type="entry name" value="Hpt"/>
    <property type="match status" value="1"/>
</dbReference>
<dbReference type="PROSITE" id="PS50894">
    <property type="entry name" value="HPT"/>
    <property type="match status" value="1"/>
</dbReference>